<evidence type="ECO:0000256" key="1">
    <source>
        <dbReference type="SAM" id="Phobius"/>
    </source>
</evidence>
<keyword evidence="2" id="KW-0614">Plasmid</keyword>
<keyword evidence="3" id="KW-1185">Reference proteome</keyword>
<reference evidence="2" key="1">
    <citation type="submission" date="2020-09" db="EMBL/GenBank/DDBJ databases">
        <title>New species isolated from human feces.</title>
        <authorList>
            <person name="Kitahara M."/>
            <person name="Shigeno Y."/>
            <person name="Shime M."/>
            <person name="Matsumoto Y."/>
            <person name="Nakamura S."/>
            <person name="Motooka D."/>
            <person name="Fukuoka S."/>
            <person name="Nishikawa H."/>
            <person name="Benno Y."/>
        </authorList>
    </citation>
    <scope>NUCLEOTIDE SEQUENCE</scope>
    <source>
        <strain evidence="2">MM59</strain>
        <plasmid evidence="2">pMM59_01</plasmid>
    </source>
</reference>
<name>A0A830U8U4_9FIRM</name>
<dbReference type="Proteomes" id="UP000679848">
    <property type="component" value="Plasmid pMM59_01"/>
</dbReference>
<accession>A0A830U8U4</accession>
<feature type="transmembrane region" description="Helical" evidence="1">
    <location>
        <begin position="6"/>
        <end position="30"/>
    </location>
</feature>
<geneLocation type="plasmid" evidence="2 3">
    <name>pMM59_01</name>
</geneLocation>
<organism evidence="2 3">
    <name type="scientific">Pusillibacter faecalis</name>
    <dbReference type="NCBI Taxonomy" id="2714358"/>
    <lineage>
        <taxon>Bacteria</taxon>
        <taxon>Bacillati</taxon>
        <taxon>Bacillota</taxon>
        <taxon>Clostridia</taxon>
        <taxon>Eubacteriales</taxon>
        <taxon>Oscillospiraceae</taxon>
        <taxon>Pusillibacter</taxon>
    </lineage>
</organism>
<dbReference type="KEGG" id="pfaa:MM59RIKEN_31950"/>
<gene>
    <name evidence="2" type="ORF">MM59RIKEN_31950</name>
</gene>
<evidence type="ECO:0000313" key="2">
    <source>
        <dbReference type="EMBL" id="BCK85876.1"/>
    </source>
</evidence>
<dbReference type="EMBL" id="AP023421">
    <property type="protein sequence ID" value="BCK85876.1"/>
    <property type="molecule type" value="Genomic_DNA"/>
</dbReference>
<protein>
    <submittedName>
        <fullName evidence="2">Uncharacterized protein</fullName>
    </submittedName>
</protein>
<sequence length="54" mass="6499">MTNSEIVSVILLFVYGIPYLLVIRLLWYIGSWFRDRTKKKDYFIVNKDQSPDRS</sequence>
<evidence type="ECO:0000313" key="3">
    <source>
        <dbReference type="Proteomes" id="UP000679848"/>
    </source>
</evidence>
<keyword evidence="1" id="KW-0812">Transmembrane</keyword>
<proteinExistence type="predicted"/>
<keyword evidence="1" id="KW-1133">Transmembrane helix</keyword>
<dbReference type="AlphaFoldDB" id="A0A830U8U4"/>
<keyword evidence="1" id="KW-0472">Membrane</keyword>
<dbReference type="RefSeq" id="WP_213543823.1">
    <property type="nucleotide sequence ID" value="NZ_AP023421.1"/>
</dbReference>